<evidence type="ECO:0000313" key="1">
    <source>
        <dbReference type="EMBL" id="MED6176353.1"/>
    </source>
</evidence>
<name>A0ABU6VUK4_9FABA</name>
<keyword evidence="2" id="KW-1185">Reference proteome</keyword>
<dbReference type="EMBL" id="JASCZI010152571">
    <property type="protein sequence ID" value="MED6176353.1"/>
    <property type="molecule type" value="Genomic_DNA"/>
</dbReference>
<evidence type="ECO:0000313" key="2">
    <source>
        <dbReference type="Proteomes" id="UP001341840"/>
    </source>
</evidence>
<protein>
    <submittedName>
        <fullName evidence="1">Uncharacterized protein</fullName>
    </submittedName>
</protein>
<organism evidence="1 2">
    <name type="scientific">Stylosanthes scabra</name>
    <dbReference type="NCBI Taxonomy" id="79078"/>
    <lineage>
        <taxon>Eukaryota</taxon>
        <taxon>Viridiplantae</taxon>
        <taxon>Streptophyta</taxon>
        <taxon>Embryophyta</taxon>
        <taxon>Tracheophyta</taxon>
        <taxon>Spermatophyta</taxon>
        <taxon>Magnoliopsida</taxon>
        <taxon>eudicotyledons</taxon>
        <taxon>Gunneridae</taxon>
        <taxon>Pentapetalae</taxon>
        <taxon>rosids</taxon>
        <taxon>fabids</taxon>
        <taxon>Fabales</taxon>
        <taxon>Fabaceae</taxon>
        <taxon>Papilionoideae</taxon>
        <taxon>50 kb inversion clade</taxon>
        <taxon>dalbergioids sensu lato</taxon>
        <taxon>Dalbergieae</taxon>
        <taxon>Pterocarpus clade</taxon>
        <taxon>Stylosanthes</taxon>
    </lineage>
</organism>
<gene>
    <name evidence="1" type="ORF">PIB30_087385</name>
</gene>
<sequence>MSSVASLRKLVGSRFDSTVRKSASLTVPKRFSFWRFQGVNRAIFETSRRLNRFDRSVQTCFQNHGFTSLFLFKKTASADLQKLAINLLLPDLCCLWAALPDFFFVWVLPHQGDLASCLESHILLLYNNLLAFRLVVATTIVCTTWEVMNAIE</sequence>
<accession>A0ABU6VUK4</accession>
<reference evidence="1 2" key="1">
    <citation type="journal article" date="2023" name="Plants (Basel)">
        <title>Bridging the Gap: Combining Genomics and Transcriptomics Approaches to Understand Stylosanthes scabra, an Orphan Legume from the Brazilian Caatinga.</title>
        <authorList>
            <person name="Ferreira-Neto J.R.C."/>
            <person name="da Silva M.D."/>
            <person name="Binneck E."/>
            <person name="de Melo N.F."/>
            <person name="da Silva R.H."/>
            <person name="de Melo A.L.T.M."/>
            <person name="Pandolfi V."/>
            <person name="Bustamante F.O."/>
            <person name="Brasileiro-Vidal A.C."/>
            <person name="Benko-Iseppon A.M."/>
        </authorList>
    </citation>
    <scope>NUCLEOTIDE SEQUENCE [LARGE SCALE GENOMIC DNA]</scope>
    <source>
        <tissue evidence="1">Leaves</tissue>
    </source>
</reference>
<proteinExistence type="predicted"/>
<comment type="caution">
    <text evidence="1">The sequence shown here is derived from an EMBL/GenBank/DDBJ whole genome shotgun (WGS) entry which is preliminary data.</text>
</comment>
<dbReference type="Proteomes" id="UP001341840">
    <property type="component" value="Unassembled WGS sequence"/>
</dbReference>